<keyword evidence="7" id="KW-1185">Reference proteome</keyword>
<keyword evidence="2 4" id="KW-0863">Zinc-finger</keyword>
<keyword evidence="1" id="KW-0479">Metal-binding</keyword>
<proteinExistence type="predicted"/>
<dbReference type="PROSITE" id="PS51081">
    <property type="entry name" value="ZF_SIAH"/>
    <property type="match status" value="1"/>
</dbReference>
<evidence type="ECO:0000313" key="7">
    <source>
        <dbReference type="Proteomes" id="UP000095767"/>
    </source>
</evidence>
<dbReference type="EMBL" id="LWDX02058089">
    <property type="protein sequence ID" value="OEL17996.1"/>
    <property type="molecule type" value="Genomic_DNA"/>
</dbReference>
<dbReference type="PANTHER" id="PTHR10315:SF96">
    <property type="entry name" value="SIAH-TYPE DOMAIN-CONTAINING PROTEIN"/>
    <property type="match status" value="1"/>
</dbReference>
<feature type="non-terminal residue" evidence="6">
    <location>
        <position position="1"/>
    </location>
</feature>
<dbReference type="AlphaFoldDB" id="A0A1E5UYL9"/>
<evidence type="ECO:0000259" key="5">
    <source>
        <dbReference type="PROSITE" id="PS51081"/>
    </source>
</evidence>
<evidence type="ECO:0000313" key="6">
    <source>
        <dbReference type="EMBL" id="OEL17996.1"/>
    </source>
</evidence>
<evidence type="ECO:0000256" key="3">
    <source>
        <dbReference type="ARBA" id="ARBA00022833"/>
    </source>
</evidence>
<dbReference type="GO" id="GO:0016567">
    <property type="term" value="P:protein ubiquitination"/>
    <property type="evidence" value="ECO:0007669"/>
    <property type="project" value="UniProtKB-UniPathway"/>
</dbReference>
<reference evidence="6 7" key="1">
    <citation type="submission" date="2016-09" db="EMBL/GenBank/DDBJ databases">
        <title>The draft genome of Dichanthelium oligosanthes: A C3 panicoid grass species.</title>
        <authorList>
            <person name="Studer A.J."/>
            <person name="Schnable J.C."/>
            <person name="Brutnell T.P."/>
        </authorList>
    </citation>
    <scope>NUCLEOTIDE SEQUENCE [LARGE SCALE GENOMIC DNA]</scope>
    <source>
        <strain evidence="7">cv. Kellogg 1175</strain>
        <tissue evidence="6">Leaf</tissue>
    </source>
</reference>
<gene>
    <name evidence="6" type="ORF">BAE44_0020985</name>
</gene>
<dbReference type="GO" id="GO:0061630">
    <property type="term" value="F:ubiquitin protein ligase activity"/>
    <property type="evidence" value="ECO:0007669"/>
    <property type="project" value="TreeGrafter"/>
</dbReference>
<dbReference type="Pfam" id="PF21361">
    <property type="entry name" value="Sina_ZnF"/>
    <property type="match status" value="1"/>
</dbReference>
<dbReference type="GO" id="GO:0005737">
    <property type="term" value="C:cytoplasm"/>
    <property type="evidence" value="ECO:0007669"/>
    <property type="project" value="TreeGrafter"/>
</dbReference>
<dbReference type="STRING" id="888268.A0A1E5UYL9"/>
<dbReference type="GO" id="GO:0008270">
    <property type="term" value="F:zinc ion binding"/>
    <property type="evidence" value="ECO:0007669"/>
    <property type="project" value="UniProtKB-KW"/>
</dbReference>
<dbReference type="InterPro" id="IPR013083">
    <property type="entry name" value="Znf_RING/FYVE/PHD"/>
</dbReference>
<dbReference type="Gene3D" id="3.30.40.10">
    <property type="entry name" value="Zinc/RING finger domain, C3HC4 (zinc finger)"/>
    <property type="match status" value="1"/>
</dbReference>
<dbReference type="UniPathway" id="UPA00143"/>
<protein>
    <recommendedName>
        <fullName evidence="5">SIAH-type domain-containing protein</fullName>
    </recommendedName>
</protein>
<keyword evidence="3" id="KW-0862">Zinc</keyword>
<sequence length="256" mass="28212">CNVGHVVCSPCRDKLKATSDKCHECRGATGGFRRCHGMERLVESICVPCPHAADGCTAWSAYYDLDAHRQKCPHARCRCPDMACGFVGLTEALLDHFAGVHGWPDATKVRVVDDYRSHNLRLRDGFNFLLVDHVVAAAANREYLFLLDVARQPHGVAISVVHICPRGAAGDGQGSSSKEIKCALTYSWHAHRRSRPHDGDQFMDNYYQSARFRVTSTDLSNGLPSPDGCFQFVVLNSVLGDGDKDAIEVRARIIIS</sequence>
<evidence type="ECO:0000256" key="1">
    <source>
        <dbReference type="ARBA" id="ARBA00022723"/>
    </source>
</evidence>
<comment type="caution">
    <text evidence="6">The sequence shown here is derived from an EMBL/GenBank/DDBJ whole genome shotgun (WGS) entry which is preliminary data.</text>
</comment>
<dbReference type="OrthoDB" id="615710at2759"/>
<dbReference type="SUPFAM" id="SSF49599">
    <property type="entry name" value="TRAF domain-like"/>
    <property type="match status" value="1"/>
</dbReference>
<dbReference type="PANTHER" id="PTHR10315">
    <property type="entry name" value="E3 UBIQUITIN PROTEIN LIGASE SIAH"/>
    <property type="match status" value="1"/>
</dbReference>
<evidence type="ECO:0000256" key="4">
    <source>
        <dbReference type="PROSITE-ProRule" id="PRU00455"/>
    </source>
</evidence>
<dbReference type="Proteomes" id="UP000095767">
    <property type="component" value="Unassembled WGS sequence"/>
</dbReference>
<dbReference type="InterPro" id="IPR052088">
    <property type="entry name" value="E3_ubiquitin-ligase_SINA"/>
</dbReference>
<organism evidence="6 7">
    <name type="scientific">Dichanthelium oligosanthes</name>
    <dbReference type="NCBI Taxonomy" id="888268"/>
    <lineage>
        <taxon>Eukaryota</taxon>
        <taxon>Viridiplantae</taxon>
        <taxon>Streptophyta</taxon>
        <taxon>Embryophyta</taxon>
        <taxon>Tracheophyta</taxon>
        <taxon>Spermatophyta</taxon>
        <taxon>Magnoliopsida</taxon>
        <taxon>Liliopsida</taxon>
        <taxon>Poales</taxon>
        <taxon>Poaceae</taxon>
        <taxon>PACMAD clade</taxon>
        <taxon>Panicoideae</taxon>
        <taxon>Panicodae</taxon>
        <taxon>Paniceae</taxon>
        <taxon>Dichantheliinae</taxon>
        <taxon>Dichanthelium</taxon>
    </lineage>
</organism>
<accession>A0A1E5UYL9</accession>
<feature type="domain" description="SIAH-type" evidence="5">
    <location>
        <begin position="44"/>
        <end position="102"/>
    </location>
</feature>
<evidence type="ECO:0000256" key="2">
    <source>
        <dbReference type="ARBA" id="ARBA00022771"/>
    </source>
</evidence>
<name>A0A1E5UYL9_9POAL</name>
<dbReference type="InterPro" id="IPR013010">
    <property type="entry name" value="Znf_SIAH"/>
</dbReference>